<evidence type="ECO:0000313" key="6">
    <source>
        <dbReference type="EMBL" id="NEV67483.1"/>
    </source>
</evidence>
<protein>
    <submittedName>
        <fullName evidence="6">Multicopper oxidase family protein</fullName>
    </submittedName>
</protein>
<organism evidence="6">
    <name type="scientific">Lyngbya confervoides BDU141951</name>
    <dbReference type="NCBI Taxonomy" id="1574623"/>
    <lineage>
        <taxon>Bacteria</taxon>
        <taxon>Bacillati</taxon>
        <taxon>Cyanobacteriota</taxon>
        <taxon>Cyanophyceae</taxon>
        <taxon>Oscillatoriophycideae</taxon>
        <taxon>Oscillatoriales</taxon>
        <taxon>Microcoleaceae</taxon>
        <taxon>Lyngbya</taxon>
    </lineage>
</organism>
<accession>A0A0C1YFK1</accession>
<dbReference type="Pfam" id="PF00394">
    <property type="entry name" value="Cu-oxidase"/>
    <property type="match status" value="1"/>
</dbReference>
<dbReference type="PANTHER" id="PTHR11709:SF2">
    <property type="entry name" value="MULTICOPPER OXIDASE LPR1"/>
    <property type="match status" value="1"/>
</dbReference>
<sequence>MERRQFLQYAGSSIAAIALVQCTRAAKHQRPSPPLVSVDGALTVDLTATEQTVTLAGRSAQLLTYNGQMPGPLWEVQAGDTLAVNFTNGLTQPTNLHFHGLHIPPTDRADNVFVSVPSGEQFRYEFAIAPTHPGGLFWYHPHHHGLVAAQLAGGLAGPLIVRGAVDAIPEIQAASEEILVLQDFDLTWRGQRREPTPIFRRWGRQGDLITVNGDRAPGLTIPQRGLLRLRLLNASPSRIYRLRLENHPWHLIGMDGSTLAAPLALDDLILAPGNRADVLVAGDREPGAYTLMSLPYDRGISDMMAAMEDDAAPSVDAATGAIAQLQYGDATTEVPLPQTLLTSPELPTPSRRREFVLDHGIDGDQAFLINGRGFAHDRVDTTVQLGTVEEWHIVNKAGMDHPFHLHTNAFQIVRRNGQPVPTPMWQDVVNIPAYESVDLLVPFNDFAGKTVYHCHILDHEDQGMMGIIEMQAASTHRATQQSMI</sequence>
<dbReference type="InterPro" id="IPR011707">
    <property type="entry name" value="Cu-oxidase-like_N"/>
</dbReference>
<dbReference type="InterPro" id="IPR045087">
    <property type="entry name" value="Cu-oxidase_fam"/>
</dbReference>
<evidence type="ECO:0000256" key="1">
    <source>
        <dbReference type="ARBA" id="ARBA00022723"/>
    </source>
</evidence>
<dbReference type="PANTHER" id="PTHR11709">
    <property type="entry name" value="MULTI-COPPER OXIDASE"/>
    <property type="match status" value="1"/>
</dbReference>
<evidence type="ECO:0000259" key="5">
    <source>
        <dbReference type="Pfam" id="PF07732"/>
    </source>
</evidence>
<evidence type="ECO:0000259" key="3">
    <source>
        <dbReference type="Pfam" id="PF00394"/>
    </source>
</evidence>
<feature type="domain" description="Plastocyanin-like" evidence="5">
    <location>
        <begin position="49"/>
        <end position="163"/>
    </location>
</feature>
<dbReference type="EMBL" id="JTHE02000003">
    <property type="protein sequence ID" value="NEV67483.1"/>
    <property type="molecule type" value="Genomic_DNA"/>
</dbReference>
<reference evidence="6" key="1">
    <citation type="submission" date="2014-11" db="EMBL/GenBank/DDBJ databases">
        <authorList>
            <person name="Malar M.C."/>
            <person name="Sen D."/>
            <person name="Tripathy S."/>
        </authorList>
    </citation>
    <scope>NUCLEOTIDE SEQUENCE</scope>
    <source>
        <strain evidence="6">BDU141951</strain>
    </source>
</reference>
<dbReference type="SUPFAM" id="SSF49503">
    <property type="entry name" value="Cupredoxins"/>
    <property type="match status" value="3"/>
</dbReference>
<dbReference type="InterPro" id="IPR011706">
    <property type="entry name" value="Cu-oxidase_C"/>
</dbReference>
<feature type="domain" description="Plastocyanin-like" evidence="4">
    <location>
        <begin position="351"/>
        <end position="467"/>
    </location>
</feature>
<keyword evidence="2" id="KW-0560">Oxidoreductase</keyword>
<dbReference type="CDD" id="cd13853">
    <property type="entry name" value="CuRO_1_Tth-MCO_like"/>
    <property type="match status" value="1"/>
</dbReference>
<dbReference type="AlphaFoldDB" id="A0A0C1YFK1"/>
<dbReference type="PROSITE" id="PS00080">
    <property type="entry name" value="MULTICOPPER_OXIDASE2"/>
    <property type="match status" value="1"/>
</dbReference>
<evidence type="ECO:0000256" key="2">
    <source>
        <dbReference type="ARBA" id="ARBA00023002"/>
    </source>
</evidence>
<comment type="caution">
    <text evidence="6">The sequence shown here is derived from an EMBL/GenBank/DDBJ whole genome shotgun (WGS) entry which is preliminary data.</text>
</comment>
<dbReference type="InterPro" id="IPR002355">
    <property type="entry name" value="Cu_oxidase_Cu_BS"/>
</dbReference>
<dbReference type="Pfam" id="PF07731">
    <property type="entry name" value="Cu-oxidase_2"/>
    <property type="match status" value="1"/>
</dbReference>
<dbReference type="InterPro" id="IPR001117">
    <property type="entry name" value="Cu-oxidase_2nd"/>
</dbReference>
<dbReference type="InterPro" id="IPR008972">
    <property type="entry name" value="Cupredoxin"/>
</dbReference>
<name>A0A0C1YFK1_9CYAN</name>
<proteinExistence type="predicted"/>
<gene>
    <name evidence="6" type="ORF">QQ91_010180</name>
</gene>
<feature type="domain" description="Plastocyanin-like" evidence="3">
    <location>
        <begin position="206"/>
        <end position="293"/>
    </location>
</feature>
<dbReference type="Gene3D" id="2.60.40.420">
    <property type="entry name" value="Cupredoxins - blue copper proteins"/>
    <property type="match status" value="3"/>
</dbReference>
<reference evidence="6" key="2">
    <citation type="journal article" date="2015" name="Genome Announc.">
        <title>Draft Genome Sequence of Filamentous Marine Cyanobacterium Lyngbya confervoides Strain BDU141951.</title>
        <authorList>
            <person name="Chandrababunaidu M.M."/>
            <person name="Sen D."/>
            <person name="Tripathy S."/>
        </authorList>
    </citation>
    <scope>NUCLEOTIDE SEQUENCE</scope>
    <source>
        <strain evidence="6">BDU141951</strain>
    </source>
</reference>
<keyword evidence="1" id="KW-0479">Metal-binding</keyword>
<evidence type="ECO:0000259" key="4">
    <source>
        <dbReference type="Pfam" id="PF07731"/>
    </source>
</evidence>
<reference evidence="6" key="3">
    <citation type="submission" date="2020-02" db="EMBL/GenBank/DDBJ databases">
        <authorList>
            <person name="Sarangi A.N."/>
            <person name="Ghosh S."/>
            <person name="Mukherjee M."/>
            <person name="Tripathy S."/>
        </authorList>
    </citation>
    <scope>NUCLEOTIDE SEQUENCE</scope>
    <source>
        <strain evidence="6">BDU141951</strain>
    </source>
</reference>
<dbReference type="GO" id="GO:0005507">
    <property type="term" value="F:copper ion binding"/>
    <property type="evidence" value="ECO:0007669"/>
    <property type="project" value="InterPro"/>
</dbReference>
<dbReference type="GO" id="GO:0016491">
    <property type="term" value="F:oxidoreductase activity"/>
    <property type="evidence" value="ECO:0007669"/>
    <property type="project" value="UniProtKB-KW"/>
</dbReference>
<dbReference type="CDD" id="cd13900">
    <property type="entry name" value="CuRO_3_Tth-MCO_like"/>
    <property type="match status" value="1"/>
</dbReference>
<dbReference type="Pfam" id="PF07732">
    <property type="entry name" value="Cu-oxidase_3"/>
    <property type="match status" value="1"/>
</dbReference>